<evidence type="ECO:0000313" key="2">
    <source>
        <dbReference type="Proteomes" id="UP000290287"/>
    </source>
</evidence>
<organism evidence="1 2">
    <name type="scientific">Veronia nyctiphanis</name>
    <dbReference type="NCBI Taxonomy" id="1278244"/>
    <lineage>
        <taxon>Bacteria</taxon>
        <taxon>Pseudomonadati</taxon>
        <taxon>Pseudomonadota</taxon>
        <taxon>Gammaproteobacteria</taxon>
        <taxon>Vibrionales</taxon>
        <taxon>Vibrionaceae</taxon>
        <taxon>Veronia</taxon>
    </lineage>
</organism>
<dbReference type="CDD" id="cd06462">
    <property type="entry name" value="Peptidase_S24_S26"/>
    <property type="match status" value="1"/>
</dbReference>
<sequence length="106" mass="12076">MLGFRLNKVTGFSMFPRLSPGDYVLSFRQFRWKKAKPGQMFVLSHPVYGEIVKTLASVDEEDSLWFCGENAESVSADNIGAITPTDDSPIYRVIYVIRPSLKWAQR</sequence>
<protein>
    <submittedName>
        <fullName evidence="1">Uncharacterized protein</fullName>
    </submittedName>
</protein>
<keyword evidence="2" id="KW-1185">Reference proteome</keyword>
<accession>A0A4Q0YV93</accession>
<dbReference type="AlphaFoldDB" id="A0A4Q0YV93"/>
<gene>
    <name evidence="1" type="ORF">CS022_00740</name>
</gene>
<dbReference type="Proteomes" id="UP000290287">
    <property type="component" value="Unassembled WGS sequence"/>
</dbReference>
<dbReference type="EMBL" id="PEIB01000001">
    <property type="protein sequence ID" value="RXJ74783.1"/>
    <property type="molecule type" value="Genomic_DNA"/>
</dbReference>
<name>A0A4Q0YV93_9GAMM</name>
<evidence type="ECO:0000313" key="1">
    <source>
        <dbReference type="EMBL" id="RXJ74783.1"/>
    </source>
</evidence>
<proteinExistence type="predicted"/>
<comment type="caution">
    <text evidence="1">The sequence shown here is derived from an EMBL/GenBank/DDBJ whole genome shotgun (WGS) entry which is preliminary data.</text>
</comment>
<reference evidence="1 2" key="1">
    <citation type="submission" date="2017-10" db="EMBL/GenBank/DDBJ databases">
        <title>Nyctiphanis sp. nov., isolated from the stomach of the euphausiid Nyctiphanes simplex (Hansen, 1911) in the Gulf of California.</title>
        <authorList>
            <person name="Gomez-Gil B."/>
            <person name="Aguilar-Mendez M."/>
            <person name="Lopez-Cortes A."/>
            <person name="Gomez-Gutierrez J."/>
            <person name="Roque A."/>
            <person name="Lang E."/>
            <person name="Gonzalez-Castillo A."/>
        </authorList>
    </citation>
    <scope>NUCLEOTIDE SEQUENCE [LARGE SCALE GENOMIC DNA]</scope>
    <source>
        <strain evidence="1 2">CAIM 600</strain>
    </source>
</reference>